<evidence type="ECO:0000256" key="11">
    <source>
        <dbReference type="ARBA" id="ARBA00067136"/>
    </source>
</evidence>
<dbReference type="CDD" id="cd04730">
    <property type="entry name" value="NPD_like"/>
    <property type="match status" value="1"/>
</dbReference>
<name>A0A261RX75_9BORD</name>
<reference evidence="13 14" key="1">
    <citation type="submission" date="2017-05" db="EMBL/GenBank/DDBJ databases">
        <title>Complete and WGS of Bordetella genogroups.</title>
        <authorList>
            <person name="Spilker T."/>
            <person name="LiPuma J."/>
        </authorList>
    </citation>
    <scope>NUCLEOTIDE SEQUENCE [LARGE SCALE GENOMIC DNA]</scope>
    <source>
        <strain evidence="13 14">AU17610</strain>
    </source>
</reference>
<dbReference type="Pfam" id="PF03060">
    <property type="entry name" value="NMO"/>
    <property type="match status" value="1"/>
</dbReference>
<dbReference type="RefSeq" id="WP_094828417.1">
    <property type="nucleotide sequence ID" value="NZ_NEVL01000005.1"/>
</dbReference>
<evidence type="ECO:0000256" key="6">
    <source>
        <dbReference type="ARBA" id="ARBA00022741"/>
    </source>
</evidence>
<evidence type="ECO:0000256" key="1">
    <source>
        <dbReference type="ARBA" id="ARBA00001917"/>
    </source>
</evidence>
<evidence type="ECO:0000256" key="2">
    <source>
        <dbReference type="ARBA" id="ARBA00009881"/>
    </source>
</evidence>
<evidence type="ECO:0000313" key="14">
    <source>
        <dbReference type="Proteomes" id="UP000217005"/>
    </source>
</evidence>
<comment type="cofactor">
    <cofactor evidence="1">
        <name>FMN</name>
        <dbReference type="ChEBI" id="CHEBI:58210"/>
    </cofactor>
</comment>
<dbReference type="GO" id="GO:0009636">
    <property type="term" value="P:response to toxic substance"/>
    <property type="evidence" value="ECO:0007669"/>
    <property type="project" value="UniProtKB-KW"/>
</dbReference>
<accession>A0A261RX75</accession>
<evidence type="ECO:0000256" key="4">
    <source>
        <dbReference type="ARBA" id="ARBA00022630"/>
    </source>
</evidence>
<dbReference type="GO" id="GO:0000166">
    <property type="term" value="F:nucleotide binding"/>
    <property type="evidence" value="ECO:0007669"/>
    <property type="project" value="UniProtKB-KW"/>
</dbReference>
<keyword evidence="5" id="KW-0288">FMN</keyword>
<keyword evidence="8 13" id="KW-0503">Monooxygenase</keyword>
<evidence type="ECO:0000256" key="8">
    <source>
        <dbReference type="ARBA" id="ARBA00023033"/>
    </source>
</evidence>
<dbReference type="GO" id="GO:0018580">
    <property type="term" value="F:nitronate monooxygenase activity"/>
    <property type="evidence" value="ECO:0007669"/>
    <property type="project" value="InterPro"/>
</dbReference>
<gene>
    <name evidence="13" type="ORF">CEG14_21370</name>
</gene>
<evidence type="ECO:0000256" key="9">
    <source>
        <dbReference type="ARBA" id="ARBA00031155"/>
    </source>
</evidence>
<keyword evidence="7" id="KW-0560">Oxidoreductase</keyword>
<comment type="caution">
    <text evidence="13">The sequence shown here is derived from an EMBL/GenBank/DDBJ whole genome shotgun (WGS) entry which is preliminary data.</text>
</comment>
<dbReference type="EMBL" id="NEVL01000005">
    <property type="protein sequence ID" value="OZI29180.1"/>
    <property type="molecule type" value="Genomic_DNA"/>
</dbReference>
<dbReference type="FunFam" id="3.20.20.70:FF:000154">
    <property type="entry name" value="Probable nitronate monooxygenase"/>
    <property type="match status" value="1"/>
</dbReference>
<dbReference type="InterPro" id="IPR004136">
    <property type="entry name" value="NMO"/>
</dbReference>
<sequence>MTTPLATRLGLALPVIQAPMAGAAPPALVAAASNAGAFGFLGVGAMNAEGARQAIAQTRALTDRPFGVNVFCHAPAQADPVREAAWIDYLRPSFARFGAEPPAALHEIYSTFVTDTALLDVLLDTRPAVVGFHFGLPGADRILALKQAGILLMATATSVAEGLAIQAAGVDVIVAQGIEAGGHRGMFDPQAPDAELDTLTLVRQLAGEVSLPLVAAGGIMDGCDIAAALDAGAQLAQMGTAFVACPESSADAAYRQALAQPEIRTALTRAISGRPARGIHNALMALGEAPGCPPLPDYPIVYDAGKALNAAAKARGNSDYAAQWAGRNAARSRALPAAELIALLGQELAAARA</sequence>
<dbReference type="Gene3D" id="3.20.20.70">
    <property type="entry name" value="Aldolase class I"/>
    <property type="match status" value="1"/>
</dbReference>
<dbReference type="SUPFAM" id="SSF51412">
    <property type="entry name" value="Inosine monophosphate dehydrogenase (IMPDH)"/>
    <property type="match status" value="1"/>
</dbReference>
<dbReference type="PANTHER" id="PTHR42747:SF3">
    <property type="entry name" value="NITRONATE MONOOXYGENASE-RELATED"/>
    <property type="match status" value="1"/>
</dbReference>
<dbReference type="InterPro" id="IPR013785">
    <property type="entry name" value="Aldolase_TIM"/>
</dbReference>
<dbReference type="PANTHER" id="PTHR42747">
    <property type="entry name" value="NITRONATE MONOOXYGENASE-RELATED"/>
    <property type="match status" value="1"/>
</dbReference>
<dbReference type="OrthoDB" id="9778912at2"/>
<evidence type="ECO:0000256" key="7">
    <source>
        <dbReference type="ARBA" id="ARBA00023002"/>
    </source>
</evidence>
<dbReference type="Proteomes" id="UP000217005">
    <property type="component" value="Unassembled WGS sequence"/>
</dbReference>
<comment type="catalytic activity">
    <reaction evidence="10">
        <text>3 propionate 3-nitronate + 3 O2 + H2O = 3 3-oxopropanoate + 2 nitrate + nitrite + H2O2 + 3 H(+)</text>
        <dbReference type="Rhea" id="RHEA:57332"/>
        <dbReference type="ChEBI" id="CHEBI:15377"/>
        <dbReference type="ChEBI" id="CHEBI:15378"/>
        <dbReference type="ChEBI" id="CHEBI:15379"/>
        <dbReference type="ChEBI" id="CHEBI:16240"/>
        <dbReference type="ChEBI" id="CHEBI:16301"/>
        <dbReference type="ChEBI" id="CHEBI:17632"/>
        <dbReference type="ChEBI" id="CHEBI:33190"/>
        <dbReference type="ChEBI" id="CHEBI:136067"/>
    </reaction>
</comment>
<evidence type="ECO:0000256" key="3">
    <source>
        <dbReference type="ARBA" id="ARBA00022575"/>
    </source>
</evidence>
<evidence type="ECO:0000313" key="13">
    <source>
        <dbReference type="EMBL" id="OZI29180.1"/>
    </source>
</evidence>
<evidence type="ECO:0000256" key="12">
    <source>
        <dbReference type="SAM" id="SignalP"/>
    </source>
</evidence>
<protein>
    <recommendedName>
        <fullName evidence="11">Nitronate monooxygenase</fullName>
    </recommendedName>
    <alternativeName>
        <fullName evidence="9">Propionate 3-nitronate monooxygenase</fullName>
    </alternativeName>
</protein>
<evidence type="ECO:0000256" key="10">
    <source>
        <dbReference type="ARBA" id="ARBA00049401"/>
    </source>
</evidence>
<keyword evidence="3" id="KW-0216">Detoxification</keyword>
<keyword evidence="4" id="KW-0285">Flavoprotein</keyword>
<proteinExistence type="inferred from homology"/>
<evidence type="ECO:0000256" key="5">
    <source>
        <dbReference type="ARBA" id="ARBA00022643"/>
    </source>
</evidence>
<keyword evidence="6" id="KW-0547">Nucleotide-binding</keyword>
<feature type="signal peptide" evidence="12">
    <location>
        <begin position="1"/>
        <end position="23"/>
    </location>
</feature>
<organism evidence="13 14">
    <name type="scientific">Bordetella genomosp. 1</name>
    <dbReference type="NCBI Taxonomy" id="1395607"/>
    <lineage>
        <taxon>Bacteria</taxon>
        <taxon>Pseudomonadati</taxon>
        <taxon>Pseudomonadota</taxon>
        <taxon>Betaproteobacteria</taxon>
        <taxon>Burkholderiales</taxon>
        <taxon>Alcaligenaceae</taxon>
        <taxon>Bordetella</taxon>
    </lineage>
</organism>
<feature type="chain" id="PRO_5012785780" description="Nitronate monooxygenase" evidence="12">
    <location>
        <begin position="24"/>
        <end position="353"/>
    </location>
</feature>
<dbReference type="AlphaFoldDB" id="A0A261RX75"/>
<comment type="similarity">
    <text evidence="2">Belongs to the nitronate monooxygenase family. NMO class I subfamily.</text>
</comment>
<keyword evidence="12" id="KW-0732">Signal</keyword>